<dbReference type="STRING" id="76021.BS329_37025"/>
<sequence>MLTVRGISYLVGETPVDLVRRDLTAIRDDLHCTAVMSIGADVDQLIAVAGQALELGLDVYIRPNATELRPPELLAHLTRTAASAEQLRLRHPGKVTLLVGSEFSHTSRGIVPGPRSYLRLRLILRAHTLLRRRINRRLDALLAKAAEAARDVFHGPLTYAAAGWETVDWSRFDLAGVSLYRSGTDHTSYERRVRALVSESAKPVVITEFGCGAFTGADVRGPGSFHIVNWYASPPRIMDAHPRDEDIQARYLAELIDLYDQTDVHGAFVFTFSMPDFAYHDDPALDLDRAGFGIVTAKADHSAQWRPKAAFHAVAHRYGGR</sequence>
<comment type="caution">
    <text evidence="1">The sequence shown here is derived from an EMBL/GenBank/DDBJ whole genome shotgun (WGS) entry which is preliminary data.</text>
</comment>
<dbReference type="SUPFAM" id="SSF51445">
    <property type="entry name" value="(Trans)glycosidases"/>
    <property type="match status" value="1"/>
</dbReference>
<dbReference type="OrthoDB" id="151193at2"/>
<evidence type="ECO:0008006" key="3">
    <source>
        <dbReference type="Google" id="ProtNLM"/>
    </source>
</evidence>
<reference evidence="1 2" key="1">
    <citation type="submission" date="2016-01" db="EMBL/GenBank/DDBJ databases">
        <title>Amycolatopsis coloradensis genome sequencing and assembly.</title>
        <authorList>
            <person name="Mayilraj S."/>
        </authorList>
    </citation>
    <scope>NUCLEOTIDE SEQUENCE [LARGE SCALE GENOMIC DNA]</scope>
    <source>
        <strain evidence="1 2">DSM 44225</strain>
    </source>
</reference>
<accession>A0A1R0KFS2</accession>
<dbReference type="InterPro" id="IPR017853">
    <property type="entry name" value="GH"/>
</dbReference>
<dbReference type="AlphaFoldDB" id="A0A1R0KFS2"/>
<dbReference type="EMBL" id="MQUQ01000027">
    <property type="protein sequence ID" value="OLZ44300.1"/>
    <property type="molecule type" value="Genomic_DNA"/>
</dbReference>
<dbReference type="Gene3D" id="3.20.20.80">
    <property type="entry name" value="Glycosidases"/>
    <property type="match status" value="1"/>
</dbReference>
<organism evidence="1 2">
    <name type="scientific">Amycolatopsis coloradensis</name>
    <dbReference type="NCBI Taxonomy" id="76021"/>
    <lineage>
        <taxon>Bacteria</taxon>
        <taxon>Bacillati</taxon>
        <taxon>Actinomycetota</taxon>
        <taxon>Actinomycetes</taxon>
        <taxon>Pseudonocardiales</taxon>
        <taxon>Pseudonocardiaceae</taxon>
        <taxon>Amycolatopsis</taxon>
    </lineage>
</organism>
<keyword evidence="2" id="KW-1185">Reference proteome</keyword>
<dbReference type="Proteomes" id="UP000187486">
    <property type="component" value="Unassembled WGS sequence"/>
</dbReference>
<protein>
    <recommendedName>
        <fullName evidence="3">Abortive infection protein</fullName>
    </recommendedName>
</protein>
<name>A0A1R0KFS2_9PSEU</name>
<evidence type="ECO:0000313" key="1">
    <source>
        <dbReference type="EMBL" id="OLZ44300.1"/>
    </source>
</evidence>
<evidence type="ECO:0000313" key="2">
    <source>
        <dbReference type="Proteomes" id="UP000187486"/>
    </source>
</evidence>
<proteinExistence type="predicted"/>
<gene>
    <name evidence="1" type="ORF">BS329_37025</name>
</gene>